<dbReference type="Gene3D" id="1.25.40.390">
    <property type="match status" value="1"/>
</dbReference>
<comment type="caution">
    <text evidence="2">The sequence shown here is derived from an EMBL/GenBank/DDBJ whole genome shotgun (WGS) entry which is preliminary data.</text>
</comment>
<feature type="signal peptide" evidence="1">
    <location>
        <begin position="1"/>
        <end position="23"/>
    </location>
</feature>
<keyword evidence="1" id="KW-0732">Signal</keyword>
<dbReference type="RefSeq" id="WP_206577850.1">
    <property type="nucleotide sequence ID" value="NZ_JAFKCT010000003.1"/>
</dbReference>
<dbReference type="EMBL" id="JAFKCT010000003">
    <property type="protein sequence ID" value="MBN7811063.1"/>
    <property type="molecule type" value="Genomic_DNA"/>
</dbReference>
<feature type="chain" id="PRO_5047486827" evidence="1">
    <location>
        <begin position="24"/>
        <end position="488"/>
    </location>
</feature>
<evidence type="ECO:0000313" key="3">
    <source>
        <dbReference type="Proteomes" id="UP000664317"/>
    </source>
</evidence>
<sequence length="488" mass="53749">MKKTYIKPLSALLILWTSWTTQSCTGEFEDLNTDPNNPVEIAPALLLPNAIQTIADRYWGHSTRYERLNIDAAMCWIQHLSRNIYINAEGDSYEIPLTIASGTWNRIYTESLVNFERIHSLAAPDADYANSNYVGVALVMKAFAFSYLTDVFGPIPYSEALKGTAETMVNSPKYDSMEEIYAGLLADLEEANTNLVVGGPAISGDILFNGNILRWKKFANSLALRIANRQASKKPSESRAIMAKILGDPAKYPVFTSQAEAAYLQHFDVIGSRNKMFDVFSTRSDWNVSSTLIDKLLALDDQRITVYAQPLADGSYVGLPNGLTDAAAGTFNASRIGTKYLSPVAPSLLLTYPELLFIKAEAAFDGDIQGDAAALLKEAIAASFAQHGLTMPADYMSRVGAVTKEAIMTQKWLALFGQGVEAWVEYRRTGYPVMPPPHPSAVFSNDGILPTRIEYPTSEYSLNETNLTEGVSKLGGPDNMRTPLWWVE</sequence>
<evidence type="ECO:0000313" key="2">
    <source>
        <dbReference type="EMBL" id="MBN7811063.1"/>
    </source>
</evidence>
<keyword evidence="2" id="KW-0449">Lipoprotein</keyword>
<evidence type="ECO:0000256" key="1">
    <source>
        <dbReference type="SAM" id="SignalP"/>
    </source>
</evidence>
<organism evidence="2 3">
    <name type="scientific">Algoriphagus oliviformis</name>
    <dbReference type="NCBI Taxonomy" id="2811231"/>
    <lineage>
        <taxon>Bacteria</taxon>
        <taxon>Pseudomonadati</taxon>
        <taxon>Bacteroidota</taxon>
        <taxon>Cytophagia</taxon>
        <taxon>Cytophagales</taxon>
        <taxon>Cyclobacteriaceae</taxon>
        <taxon>Algoriphagus</taxon>
    </lineage>
</organism>
<protein>
    <submittedName>
        <fullName evidence="2">SusD/RagB family nutrient-binding outer membrane lipoprotein</fullName>
    </submittedName>
</protein>
<dbReference type="InterPro" id="IPR011990">
    <property type="entry name" value="TPR-like_helical_dom_sf"/>
</dbReference>
<keyword evidence="3" id="KW-1185">Reference proteome</keyword>
<dbReference type="Proteomes" id="UP000664317">
    <property type="component" value="Unassembled WGS sequence"/>
</dbReference>
<name>A0ABS3C1S3_9BACT</name>
<dbReference type="CDD" id="cd08977">
    <property type="entry name" value="SusD"/>
    <property type="match status" value="1"/>
</dbReference>
<gene>
    <name evidence="2" type="ORF">J0A68_08855</name>
</gene>
<proteinExistence type="predicted"/>
<dbReference type="PROSITE" id="PS51257">
    <property type="entry name" value="PROKAR_LIPOPROTEIN"/>
    <property type="match status" value="1"/>
</dbReference>
<accession>A0ABS3C1S3</accession>
<dbReference type="Pfam" id="PF12771">
    <property type="entry name" value="SusD-like_2"/>
    <property type="match status" value="1"/>
</dbReference>
<reference evidence="2 3" key="1">
    <citation type="submission" date="2021-03" db="EMBL/GenBank/DDBJ databases">
        <title>novel species isolated from a fishpond in China.</title>
        <authorList>
            <person name="Lu H."/>
            <person name="Cai Z."/>
        </authorList>
    </citation>
    <scope>NUCLEOTIDE SEQUENCE [LARGE SCALE GENOMIC DNA]</scope>
    <source>
        <strain evidence="2 3">H41</strain>
    </source>
</reference>
<dbReference type="InterPro" id="IPR041662">
    <property type="entry name" value="SusD-like_2"/>
</dbReference>
<dbReference type="SUPFAM" id="SSF48452">
    <property type="entry name" value="TPR-like"/>
    <property type="match status" value="1"/>
</dbReference>